<feature type="domain" description="Aldehyde dehydrogenase" evidence="6">
    <location>
        <begin position="31"/>
        <end position="493"/>
    </location>
</feature>
<evidence type="ECO:0000256" key="4">
    <source>
        <dbReference type="PROSITE-ProRule" id="PRU10007"/>
    </source>
</evidence>
<dbReference type="PROSITE" id="PS00070">
    <property type="entry name" value="ALDEHYDE_DEHYDR_CYS"/>
    <property type="match status" value="1"/>
</dbReference>
<gene>
    <name evidence="7" type="ORF">ECRASSUSDP1_LOCUS8431</name>
</gene>
<dbReference type="InterPro" id="IPR016161">
    <property type="entry name" value="Ald_DH/histidinol_DH"/>
</dbReference>
<sequence>MLARSSFRNSKRFFGTRMVPKQTQLFIGGEWVNSANGDTFETINPYTEEPITSVQRASVDDVDRAVDAARKAFDHGPWRRMSGTERGDLLFKLAELIKKNGEELAHLEALDNGKPITLAKIVDVSNSYQTYKYYAGFANKFVGDTIPAPGNFHAYTRKEPVGVAAQIIPWNVPMLMQAWKLAPALAAGCTVVMKTAEQTPLSALRVGELIKEAGFPDGVVNILSGFGEDAGAHLVRHPGVDKVAFTGSTEVGLDIMRNSSTLGLKRVTLELGGKSPFIICEDANIEESIQQANFALFFNSGQVCVAASRLFVHEKIYDEFAEKSAKLASKAVLGNGLDPNTTQGPQISKEQQDKIWGYIQKGKQEGASCLTGGEEYEGKGFFVKPTVFADVQDDMTIAKEEIFGPVMQILKFSDYDDVIKRANNTDYGLGAGVITNDIGRAFHLTNGLRAGTVFVNCYDIFDPTLPFGGYKNSGLGRENGLEGLENYLETKTVIMSRPEGSLP</sequence>
<dbReference type="FunFam" id="3.40.309.10:FF:000001">
    <property type="entry name" value="Mitochondrial aldehyde dehydrogenase 2"/>
    <property type="match status" value="1"/>
</dbReference>
<dbReference type="Gene3D" id="3.40.309.10">
    <property type="entry name" value="Aldehyde Dehydrogenase, Chain A, domain 2"/>
    <property type="match status" value="1"/>
</dbReference>
<evidence type="ECO:0000256" key="3">
    <source>
        <dbReference type="ARBA" id="ARBA00023027"/>
    </source>
</evidence>
<dbReference type="InterPro" id="IPR016160">
    <property type="entry name" value="Ald_DH_CS_CYS"/>
</dbReference>
<name>A0AAD1UE77_EUPCR</name>
<evidence type="ECO:0000256" key="2">
    <source>
        <dbReference type="ARBA" id="ARBA00023002"/>
    </source>
</evidence>
<evidence type="ECO:0000256" key="5">
    <source>
        <dbReference type="RuleBase" id="RU003345"/>
    </source>
</evidence>
<dbReference type="InterPro" id="IPR016163">
    <property type="entry name" value="Ald_DH_C"/>
</dbReference>
<dbReference type="Proteomes" id="UP001295684">
    <property type="component" value="Unassembled WGS sequence"/>
</dbReference>
<reference evidence="7" key="1">
    <citation type="submission" date="2023-07" db="EMBL/GenBank/DDBJ databases">
        <authorList>
            <consortium name="AG Swart"/>
            <person name="Singh M."/>
            <person name="Singh A."/>
            <person name="Seah K."/>
            <person name="Emmerich C."/>
        </authorList>
    </citation>
    <scope>NUCLEOTIDE SEQUENCE</scope>
    <source>
        <strain evidence="7">DP1</strain>
    </source>
</reference>
<dbReference type="PROSITE" id="PS00687">
    <property type="entry name" value="ALDEHYDE_DEHYDR_GLU"/>
    <property type="match status" value="1"/>
</dbReference>
<accession>A0AAD1UE77</accession>
<evidence type="ECO:0000313" key="7">
    <source>
        <dbReference type="EMBL" id="CAI2367154.1"/>
    </source>
</evidence>
<comment type="caution">
    <text evidence="7">The sequence shown here is derived from an EMBL/GenBank/DDBJ whole genome shotgun (WGS) entry which is preliminary data.</text>
</comment>
<organism evidence="7 8">
    <name type="scientific">Euplotes crassus</name>
    <dbReference type="NCBI Taxonomy" id="5936"/>
    <lineage>
        <taxon>Eukaryota</taxon>
        <taxon>Sar</taxon>
        <taxon>Alveolata</taxon>
        <taxon>Ciliophora</taxon>
        <taxon>Intramacronucleata</taxon>
        <taxon>Spirotrichea</taxon>
        <taxon>Hypotrichia</taxon>
        <taxon>Euplotida</taxon>
        <taxon>Euplotidae</taxon>
        <taxon>Moneuplotes</taxon>
    </lineage>
</organism>
<keyword evidence="3" id="KW-0520">NAD</keyword>
<dbReference type="GO" id="GO:0005739">
    <property type="term" value="C:mitochondrion"/>
    <property type="evidence" value="ECO:0007669"/>
    <property type="project" value="UniProtKB-ARBA"/>
</dbReference>
<dbReference type="AlphaFoldDB" id="A0AAD1UE77"/>
<dbReference type="SUPFAM" id="SSF53720">
    <property type="entry name" value="ALDH-like"/>
    <property type="match status" value="1"/>
</dbReference>
<proteinExistence type="inferred from homology"/>
<dbReference type="CDD" id="cd07091">
    <property type="entry name" value="ALDH_F1-2_Ald2-like"/>
    <property type="match status" value="1"/>
</dbReference>
<dbReference type="InterPro" id="IPR029510">
    <property type="entry name" value="Ald_DH_CS_GLU"/>
</dbReference>
<dbReference type="PANTHER" id="PTHR11699">
    <property type="entry name" value="ALDEHYDE DEHYDROGENASE-RELATED"/>
    <property type="match status" value="1"/>
</dbReference>
<dbReference type="Gene3D" id="3.40.605.10">
    <property type="entry name" value="Aldehyde Dehydrogenase, Chain A, domain 1"/>
    <property type="match status" value="1"/>
</dbReference>
<keyword evidence="2 5" id="KW-0560">Oxidoreductase</keyword>
<comment type="similarity">
    <text evidence="1 5">Belongs to the aldehyde dehydrogenase family.</text>
</comment>
<dbReference type="EMBL" id="CAMPGE010008249">
    <property type="protein sequence ID" value="CAI2367154.1"/>
    <property type="molecule type" value="Genomic_DNA"/>
</dbReference>
<evidence type="ECO:0000259" key="6">
    <source>
        <dbReference type="Pfam" id="PF00171"/>
    </source>
</evidence>
<evidence type="ECO:0000256" key="1">
    <source>
        <dbReference type="ARBA" id="ARBA00009986"/>
    </source>
</evidence>
<protein>
    <recommendedName>
        <fullName evidence="6">Aldehyde dehydrogenase domain-containing protein</fullName>
    </recommendedName>
</protein>
<dbReference type="FunFam" id="3.40.605.10:FF:000011">
    <property type="entry name" value="ALD5p Mitochondrial aldehyde dehydrogenase"/>
    <property type="match status" value="1"/>
</dbReference>
<keyword evidence="8" id="KW-1185">Reference proteome</keyword>
<dbReference type="GO" id="GO:0019752">
    <property type="term" value="P:carboxylic acid metabolic process"/>
    <property type="evidence" value="ECO:0007669"/>
    <property type="project" value="UniProtKB-ARBA"/>
</dbReference>
<feature type="active site" evidence="4">
    <location>
        <position position="270"/>
    </location>
</feature>
<dbReference type="InterPro" id="IPR016162">
    <property type="entry name" value="Ald_DH_N"/>
</dbReference>
<dbReference type="Pfam" id="PF00171">
    <property type="entry name" value="Aldedh"/>
    <property type="match status" value="1"/>
</dbReference>
<evidence type="ECO:0000313" key="8">
    <source>
        <dbReference type="Proteomes" id="UP001295684"/>
    </source>
</evidence>
<dbReference type="FunFam" id="3.40.605.10:FF:000026">
    <property type="entry name" value="Aldehyde dehydrogenase, putative"/>
    <property type="match status" value="1"/>
</dbReference>
<dbReference type="GO" id="GO:0004029">
    <property type="term" value="F:aldehyde dehydrogenase (NAD+) activity"/>
    <property type="evidence" value="ECO:0007669"/>
    <property type="project" value="UniProtKB-ARBA"/>
</dbReference>
<dbReference type="InterPro" id="IPR015590">
    <property type="entry name" value="Aldehyde_DH_dom"/>
</dbReference>